<organism evidence="1 2">
    <name type="scientific">Ditylenchus destructor</name>
    <dbReference type="NCBI Taxonomy" id="166010"/>
    <lineage>
        <taxon>Eukaryota</taxon>
        <taxon>Metazoa</taxon>
        <taxon>Ecdysozoa</taxon>
        <taxon>Nematoda</taxon>
        <taxon>Chromadorea</taxon>
        <taxon>Rhabditida</taxon>
        <taxon>Tylenchina</taxon>
        <taxon>Tylenchomorpha</taxon>
        <taxon>Sphaerularioidea</taxon>
        <taxon>Anguinidae</taxon>
        <taxon>Anguininae</taxon>
        <taxon>Ditylenchus</taxon>
    </lineage>
</organism>
<gene>
    <name evidence="1" type="ORF">DdX_17693</name>
</gene>
<evidence type="ECO:0000313" key="1">
    <source>
        <dbReference type="EMBL" id="KAI1698818.1"/>
    </source>
</evidence>
<sequence>MAENDSPVLDEVLLVPALALLEPVVRTVGVDGVVLEVKVACVPRFVKFVANVPVVALIEVLLGVVEDEAVLVVPVVWLVLVVGEEFGRVELALEVVVPDVTVGVVLVVPLVVPGVVTVTVEETVDACDVAVAEQGDDVANKTSKLTAANGSREHSGTDKHPTWTFSAALNAKRRRCSRELITG</sequence>
<dbReference type="AlphaFoldDB" id="A0AAD4QYY5"/>
<accession>A0AAD4QYY5</accession>
<protein>
    <submittedName>
        <fullName evidence="1">Uncharacterized protein</fullName>
    </submittedName>
</protein>
<dbReference type="EMBL" id="JAKKPZ010000203">
    <property type="protein sequence ID" value="KAI1698818.1"/>
    <property type="molecule type" value="Genomic_DNA"/>
</dbReference>
<proteinExistence type="predicted"/>
<evidence type="ECO:0000313" key="2">
    <source>
        <dbReference type="Proteomes" id="UP001201812"/>
    </source>
</evidence>
<reference evidence="1" key="1">
    <citation type="submission" date="2022-01" db="EMBL/GenBank/DDBJ databases">
        <title>Genome Sequence Resource for Two Populations of Ditylenchus destructor, the Migratory Endoparasitic Phytonematode.</title>
        <authorList>
            <person name="Zhang H."/>
            <person name="Lin R."/>
            <person name="Xie B."/>
        </authorList>
    </citation>
    <scope>NUCLEOTIDE SEQUENCE</scope>
    <source>
        <strain evidence="1">BazhouSP</strain>
    </source>
</reference>
<name>A0AAD4QYY5_9BILA</name>
<comment type="caution">
    <text evidence="1">The sequence shown here is derived from an EMBL/GenBank/DDBJ whole genome shotgun (WGS) entry which is preliminary data.</text>
</comment>
<keyword evidence="2" id="KW-1185">Reference proteome</keyword>
<dbReference type="Proteomes" id="UP001201812">
    <property type="component" value="Unassembled WGS sequence"/>
</dbReference>